<feature type="compositionally biased region" description="Polar residues" evidence="1">
    <location>
        <begin position="133"/>
        <end position="148"/>
    </location>
</feature>
<accession>A0A061S2D6</accession>
<evidence type="ECO:0000313" key="2">
    <source>
        <dbReference type="EMBL" id="JAC76961.1"/>
    </source>
</evidence>
<feature type="compositionally biased region" description="Polar residues" evidence="1">
    <location>
        <begin position="1"/>
        <end position="10"/>
    </location>
</feature>
<feature type="region of interest" description="Disordered" evidence="1">
    <location>
        <begin position="73"/>
        <end position="93"/>
    </location>
</feature>
<name>A0A061S2D6_9CHLO</name>
<sequence>MGTLEAAQSRNSREVSPDNVSRVESAKYRKEFAPEFQKSLNESFQTELTTKFFTNALEYQDLKLLKPTLFHANSDSLQSPNEGNTTNSRRMEVSCSNPDFHEFETSVCDMQSLALPLHGKFSPSHPNDVSEPGTPTGTGCYGISNTPKTPRKPKRALKFENIKPVPFRLDFCP</sequence>
<evidence type="ECO:0000256" key="1">
    <source>
        <dbReference type="SAM" id="MobiDB-lite"/>
    </source>
</evidence>
<protein>
    <submittedName>
        <fullName evidence="2">Uncharacterized protein</fullName>
    </submittedName>
</protein>
<feature type="region of interest" description="Disordered" evidence="1">
    <location>
        <begin position="1"/>
        <end position="22"/>
    </location>
</feature>
<organism evidence="2">
    <name type="scientific">Tetraselmis sp. GSL018</name>
    <dbReference type="NCBI Taxonomy" id="582737"/>
    <lineage>
        <taxon>Eukaryota</taxon>
        <taxon>Viridiplantae</taxon>
        <taxon>Chlorophyta</taxon>
        <taxon>core chlorophytes</taxon>
        <taxon>Chlorodendrophyceae</taxon>
        <taxon>Chlorodendrales</taxon>
        <taxon>Chlorodendraceae</taxon>
        <taxon>Tetraselmis</taxon>
    </lineage>
</organism>
<feature type="compositionally biased region" description="Polar residues" evidence="1">
    <location>
        <begin position="73"/>
        <end position="88"/>
    </location>
</feature>
<dbReference type="EMBL" id="GBEZ01008588">
    <property type="protein sequence ID" value="JAC76961.1"/>
    <property type="molecule type" value="Transcribed_RNA"/>
</dbReference>
<reference evidence="2" key="1">
    <citation type="submission" date="2014-05" db="EMBL/GenBank/DDBJ databases">
        <title>The transcriptome of the halophilic microalga Tetraselmis sp. GSL018 isolated from the Great Salt Lake, Utah.</title>
        <authorList>
            <person name="Jinkerson R.E."/>
            <person name="D'Adamo S."/>
            <person name="Posewitz M.C."/>
        </authorList>
    </citation>
    <scope>NUCLEOTIDE SEQUENCE</scope>
    <source>
        <strain evidence="2">GSL018</strain>
    </source>
</reference>
<dbReference type="AlphaFoldDB" id="A0A061S2D6"/>
<feature type="region of interest" description="Disordered" evidence="1">
    <location>
        <begin position="123"/>
        <end position="153"/>
    </location>
</feature>
<gene>
    <name evidence="2" type="ORF">TSPGSL018_18820</name>
</gene>
<proteinExistence type="predicted"/>